<evidence type="ECO:0000313" key="1">
    <source>
        <dbReference type="EMBL" id="KKN72720.1"/>
    </source>
</evidence>
<proteinExistence type="predicted"/>
<dbReference type="InterPro" id="IPR009241">
    <property type="entry name" value="HigB-like"/>
</dbReference>
<evidence type="ECO:0008006" key="2">
    <source>
        <dbReference type="Google" id="ProtNLM"/>
    </source>
</evidence>
<protein>
    <recommendedName>
        <fullName evidence="2">Type II toxin-antitoxin system RelE/ParE family toxin</fullName>
    </recommendedName>
</protein>
<comment type="caution">
    <text evidence="1">The sequence shown here is derived from an EMBL/GenBank/DDBJ whole genome shotgun (WGS) entry which is preliminary data.</text>
</comment>
<sequence length="108" mass="12118">MTWTVETLGAIVDAEIAALPKDMQAAFLRLSERIEAVGLERIGQPHVKPLRGKLWKMRFSGRDGIGRAIYVTAIGRRVIVVHAFVKKTQKTPRAALDLAEQRAKEIER</sequence>
<accession>A0A0F9SUR5</accession>
<dbReference type="EMBL" id="LAZR01000356">
    <property type="protein sequence ID" value="KKN72720.1"/>
    <property type="molecule type" value="Genomic_DNA"/>
</dbReference>
<name>A0A0F9SUR5_9ZZZZ</name>
<organism evidence="1">
    <name type="scientific">marine sediment metagenome</name>
    <dbReference type="NCBI Taxonomy" id="412755"/>
    <lineage>
        <taxon>unclassified sequences</taxon>
        <taxon>metagenomes</taxon>
        <taxon>ecological metagenomes</taxon>
    </lineage>
</organism>
<dbReference type="AlphaFoldDB" id="A0A0F9SUR5"/>
<gene>
    <name evidence="1" type="ORF">LCGC14_0407720</name>
</gene>
<dbReference type="Pfam" id="PF05973">
    <property type="entry name" value="Gp49"/>
    <property type="match status" value="1"/>
</dbReference>
<reference evidence="1" key="1">
    <citation type="journal article" date="2015" name="Nature">
        <title>Complex archaea that bridge the gap between prokaryotes and eukaryotes.</title>
        <authorList>
            <person name="Spang A."/>
            <person name="Saw J.H."/>
            <person name="Jorgensen S.L."/>
            <person name="Zaremba-Niedzwiedzka K."/>
            <person name="Martijn J."/>
            <person name="Lind A.E."/>
            <person name="van Eijk R."/>
            <person name="Schleper C."/>
            <person name="Guy L."/>
            <person name="Ettema T.J."/>
        </authorList>
    </citation>
    <scope>NUCLEOTIDE SEQUENCE</scope>
</reference>